<dbReference type="NCBIfam" id="TIGR01241">
    <property type="entry name" value="FtsH_fam"/>
    <property type="match status" value="1"/>
</dbReference>
<comment type="caution">
    <text evidence="21">The sequence shown here is derived from an EMBL/GenBank/DDBJ whole genome shotgun (WGS) entry which is preliminary data.</text>
</comment>
<keyword evidence="6 18" id="KW-0812">Transmembrane</keyword>
<evidence type="ECO:0000259" key="20">
    <source>
        <dbReference type="PROSITE" id="PS50929"/>
    </source>
</evidence>
<dbReference type="InterPro" id="IPR003439">
    <property type="entry name" value="ABC_transporter-like_ATP-bd"/>
</dbReference>
<accession>A0ABR2D1U5</accession>
<evidence type="ECO:0000259" key="19">
    <source>
        <dbReference type="PROSITE" id="PS50893"/>
    </source>
</evidence>
<keyword evidence="16 18" id="KW-0472">Membrane</keyword>
<dbReference type="Pfam" id="PF06480">
    <property type="entry name" value="FtsH_ext"/>
    <property type="match status" value="1"/>
</dbReference>
<dbReference type="InterPro" id="IPR041569">
    <property type="entry name" value="AAA_lid_3"/>
</dbReference>
<evidence type="ECO:0000256" key="4">
    <source>
        <dbReference type="ARBA" id="ARBA00010550"/>
    </source>
</evidence>
<dbReference type="InterPro" id="IPR011527">
    <property type="entry name" value="ABC1_TM_dom"/>
</dbReference>
<comment type="cofactor">
    <cofactor evidence="1">
        <name>Zn(2+)</name>
        <dbReference type="ChEBI" id="CHEBI:29105"/>
    </cofactor>
</comment>
<feature type="region of interest" description="Disordered" evidence="17">
    <location>
        <begin position="49"/>
        <end position="84"/>
    </location>
</feature>
<evidence type="ECO:0000313" key="22">
    <source>
        <dbReference type="Proteomes" id="UP001472677"/>
    </source>
</evidence>
<evidence type="ECO:0000256" key="10">
    <source>
        <dbReference type="ARBA" id="ARBA00022833"/>
    </source>
</evidence>
<dbReference type="Gene3D" id="1.10.8.60">
    <property type="match status" value="1"/>
</dbReference>
<dbReference type="Gene3D" id="3.30.720.210">
    <property type="match status" value="1"/>
</dbReference>
<dbReference type="PANTHER" id="PTHR23076:SF139">
    <property type="entry name" value="ATP-DEPENDENT ZINC METALLOPROTEASE FTSH 2, CHLOROPLASTIC"/>
    <property type="match status" value="1"/>
</dbReference>
<organism evidence="21 22">
    <name type="scientific">Hibiscus sabdariffa</name>
    <name type="common">roselle</name>
    <dbReference type="NCBI Taxonomy" id="183260"/>
    <lineage>
        <taxon>Eukaryota</taxon>
        <taxon>Viridiplantae</taxon>
        <taxon>Streptophyta</taxon>
        <taxon>Embryophyta</taxon>
        <taxon>Tracheophyta</taxon>
        <taxon>Spermatophyta</taxon>
        <taxon>Magnoliopsida</taxon>
        <taxon>eudicotyledons</taxon>
        <taxon>Gunneridae</taxon>
        <taxon>Pentapetalae</taxon>
        <taxon>rosids</taxon>
        <taxon>malvids</taxon>
        <taxon>Malvales</taxon>
        <taxon>Malvaceae</taxon>
        <taxon>Malvoideae</taxon>
        <taxon>Hibiscus</taxon>
    </lineage>
</organism>
<evidence type="ECO:0000256" key="9">
    <source>
        <dbReference type="ARBA" id="ARBA00022801"/>
    </source>
</evidence>
<evidence type="ECO:0000256" key="18">
    <source>
        <dbReference type="SAM" id="Phobius"/>
    </source>
</evidence>
<keyword evidence="15" id="KW-0793">Thylakoid</keyword>
<keyword evidence="7" id="KW-0479">Metal-binding</keyword>
<keyword evidence="8" id="KW-0547">Nucleotide-binding</keyword>
<keyword evidence="10" id="KW-0862">Zinc</keyword>
<evidence type="ECO:0000256" key="2">
    <source>
        <dbReference type="ARBA" id="ARBA00004370"/>
    </source>
</evidence>
<dbReference type="HAMAP" id="MF_01458">
    <property type="entry name" value="FtsH"/>
    <property type="match status" value="1"/>
</dbReference>
<evidence type="ECO:0000313" key="21">
    <source>
        <dbReference type="EMBL" id="KAK8527710.1"/>
    </source>
</evidence>
<dbReference type="SUPFAM" id="SSF140990">
    <property type="entry name" value="FtsH protease domain-like"/>
    <property type="match status" value="1"/>
</dbReference>
<keyword evidence="22" id="KW-1185">Reference proteome</keyword>
<evidence type="ECO:0000256" key="15">
    <source>
        <dbReference type="ARBA" id="ARBA00023078"/>
    </source>
</evidence>
<dbReference type="Pfam" id="PF01434">
    <property type="entry name" value="Peptidase_M41"/>
    <property type="match status" value="1"/>
</dbReference>
<evidence type="ECO:0000256" key="14">
    <source>
        <dbReference type="ARBA" id="ARBA00023049"/>
    </source>
</evidence>
<proteinExistence type="inferred from homology"/>
<reference evidence="21 22" key="1">
    <citation type="journal article" date="2024" name="G3 (Bethesda)">
        <title>Genome assembly of Hibiscus sabdariffa L. provides insights into metabolisms of medicinal natural products.</title>
        <authorList>
            <person name="Kim T."/>
        </authorList>
    </citation>
    <scope>NUCLEOTIDE SEQUENCE [LARGE SCALE GENOMIC DNA]</scope>
    <source>
        <strain evidence="21">TK-2024</strain>
        <tissue evidence="21">Old leaves</tissue>
    </source>
</reference>
<keyword evidence="5" id="KW-0645">Protease</keyword>
<feature type="transmembrane region" description="Helical" evidence="18">
    <location>
        <begin position="260"/>
        <end position="283"/>
    </location>
</feature>
<dbReference type="EMBL" id="JBBPBM010000038">
    <property type="protein sequence ID" value="KAK8527710.1"/>
    <property type="molecule type" value="Genomic_DNA"/>
</dbReference>
<dbReference type="Pfam" id="PF00004">
    <property type="entry name" value="AAA"/>
    <property type="match status" value="1"/>
</dbReference>
<evidence type="ECO:0000256" key="8">
    <source>
        <dbReference type="ARBA" id="ARBA00022741"/>
    </source>
</evidence>
<dbReference type="PROSITE" id="PS00211">
    <property type="entry name" value="ABC_TRANSPORTER_1"/>
    <property type="match status" value="1"/>
</dbReference>
<dbReference type="InterPro" id="IPR011546">
    <property type="entry name" value="Pept_M41_FtsH_extracell"/>
</dbReference>
<feature type="transmembrane region" description="Helical" evidence="18">
    <location>
        <begin position="119"/>
        <end position="139"/>
    </location>
</feature>
<evidence type="ECO:0000256" key="3">
    <source>
        <dbReference type="ARBA" id="ARBA00010044"/>
    </source>
</evidence>
<name>A0ABR2D1U5_9ROSI</name>
<dbReference type="Proteomes" id="UP001472677">
    <property type="component" value="Unassembled WGS sequence"/>
</dbReference>
<gene>
    <name evidence="21" type="ORF">V6N12_054913</name>
</gene>
<comment type="similarity">
    <text evidence="4">In the N-terminal section; belongs to the AAA ATPase family.</text>
</comment>
<evidence type="ECO:0000256" key="5">
    <source>
        <dbReference type="ARBA" id="ARBA00022670"/>
    </source>
</evidence>
<keyword evidence="11" id="KW-0067">ATP-binding</keyword>
<dbReference type="InterPro" id="IPR037219">
    <property type="entry name" value="Peptidase_M41-like"/>
</dbReference>
<evidence type="ECO:0000256" key="17">
    <source>
        <dbReference type="SAM" id="MobiDB-lite"/>
    </source>
</evidence>
<evidence type="ECO:0000256" key="6">
    <source>
        <dbReference type="ARBA" id="ARBA00022692"/>
    </source>
</evidence>
<dbReference type="InterPro" id="IPR003959">
    <property type="entry name" value="ATPase_AAA_core"/>
</dbReference>
<evidence type="ECO:0000256" key="16">
    <source>
        <dbReference type="ARBA" id="ARBA00023136"/>
    </source>
</evidence>
<evidence type="ECO:0000256" key="1">
    <source>
        <dbReference type="ARBA" id="ARBA00001947"/>
    </source>
</evidence>
<dbReference type="PROSITE" id="PS50929">
    <property type="entry name" value="ABC_TM1F"/>
    <property type="match status" value="1"/>
</dbReference>
<keyword evidence="9" id="KW-0378">Hydrolase</keyword>
<dbReference type="InterPro" id="IPR036640">
    <property type="entry name" value="ABC1_TM_sf"/>
</dbReference>
<dbReference type="Gene3D" id="1.20.1560.10">
    <property type="entry name" value="ABC transporter type 1, transmembrane domain"/>
    <property type="match status" value="1"/>
</dbReference>
<dbReference type="InterPro" id="IPR003960">
    <property type="entry name" value="ATPase_AAA_CS"/>
</dbReference>
<protein>
    <recommendedName>
        <fullName evidence="23">AAA+ ATPase domain-containing protein</fullName>
    </recommendedName>
</protein>
<dbReference type="InterPro" id="IPR003593">
    <property type="entry name" value="AAA+_ATPase"/>
</dbReference>
<keyword evidence="12" id="KW-0809">Transit peptide</keyword>
<evidence type="ECO:0000256" key="7">
    <source>
        <dbReference type="ARBA" id="ARBA00022723"/>
    </source>
</evidence>
<feature type="domain" description="ABC transporter" evidence="19">
    <location>
        <begin position="461"/>
        <end position="763"/>
    </location>
</feature>
<keyword evidence="14" id="KW-0482">Metalloprotease</keyword>
<evidence type="ECO:0000256" key="11">
    <source>
        <dbReference type="ARBA" id="ARBA00022840"/>
    </source>
</evidence>
<dbReference type="InterPro" id="IPR005936">
    <property type="entry name" value="FtsH"/>
</dbReference>
<dbReference type="InterPro" id="IPR000642">
    <property type="entry name" value="Peptidase_M41"/>
</dbReference>
<comment type="similarity">
    <text evidence="3">In the C-terminal section; belongs to the peptidase M41 family.</text>
</comment>
<dbReference type="PANTHER" id="PTHR23076">
    <property type="entry name" value="METALLOPROTEASE M41 FTSH"/>
    <property type="match status" value="1"/>
</dbReference>
<feature type="transmembrane region" description="Helical" evidence="18">
    <location>
        <begin position="159"/>
        <end position="178"/>
    </location>
</feature>
<evidence type="ECO:0000256" key="12">
    <source>
        <dbReference type="ARBA" id="ARBA00022946"/>
    </source>
</evidence>
<sequence>MIVAKMALCSYPYLRLHSISFRFDPSDGHNPHPNPLFSSTMRRRLKTRISNSNSNPLNIKCCASTSQSNSQSSSPPPPPFEDGGDQRKFSDLNILYRRFWKVAAPYWYSDDKVQARLQLAGVFALTLATTGISVGFNFLGRDFFNALANKDQEQFTKQLVYYLCGFAGGIPFFVLRDYARETLSLRWRCWMTSYFMQRYLTDRTFYKIQSQSIIDNPDQRIVDDLSSFTSTALSFSLTLFNAAVDLISFSNILYTIYPPLFVVLLLYSIGGTVISIFLGKGLVSLNFLQEKKEADFRYGLVRVRENAESIAFYGGEDNELQLLLQRFTSAFENLTQLLISSRNLEFFTNGYRYLIQVVPVAVVAPMYFSGKIEFGVINQSVSAFSHILGDVSLVVYQFQAISAFSAVIDRLGEFDDVLDTSRSNSLSDTGEYINLTYSHVKGSQVLDSNGSLPPTTSPRLLDVENLILKTPKTNSTLVRDLSFVINEKDNLLVVGPSGSGKTSLLRALAGLWSTGKGKITFYAENQGDAQPLSSSDVAPVEENSEKNVNQEFGRPINSNSRSVFFLPQRPYMVLGSLRQQLLYPTWAEESSVSDTTKPGGPLPFLTRVPNSKSAGEKRSIRVPTTDELTQVLEDVRLGYILSRFKGLDTVYEWSSVLSLGEQQRLAFARLLLSKPKLALLDESTSALDEANEAHLYEKMKAAGITPLLPKMAASSACLLGNGLSTHGTKSKLSRDFYGKHIAVTPSISSLGRRSNGVLVKASLKPKQHEGRREFLRSLLGSAGIGVPALLGNGKAYADEQGVSSSRMSYSRFLEYLDKDRVKKVDLFENGTIAIVEAVSPELGNRVQRVRVQLPGFSQELLQKFREKNIDFAAHNGQEESGSLLFNLIGNLAFPLILIGGLFLLSRRSSGGMGGPGGPGFPLAFGQSKAKFQMEPSTGVTFDDVAGVDEAKQDFMEVVEFLKKPERFTAVGARIPKGVLLIGPPGTGKTLLAKAIAGEAGVPFFSISGSEFVEMFVGVGASRVRDLFKKAKENAPCIVFVDEIDAVGRQRGTGIGGGNDEREQTLNQLLTEMDGFEGNTGVIVIAATNRVDILDSALLRPGRFDRQVSVDVPDIRGRTEILKVHGSNKKFDADVSFDVIAMRTPGFSGADLANLLNEAAILAGRRGKTAISSKEIDDSIDRIVAGMEGTVMTDGKSKSLVAYHEVGHAICGTLTPGHDAVQKVTLVPRGQARGLTWFIPSDDPTLISKQQLFARIVGGLGGRAAEEVIFGEPEVTTGAAGDLQQITGLAKQMVVTFGMSEIGPWSLMDSSAQSADVIMRMMARNSMSEKLAEDIDAAVKRISDNAYEIALSHIRNNREAIDKIVDVLLEKETMSGDEFRAILSEFVEIPAENQVPPAVPSPVSV</sequence>
<feature type="compositionally biased region" description="Low complexity" evidence="17">
    <location>
        <begin position="64"/>
        <end position="73"/>
    </location>
</feature>
<dbReference type="CDD" id="cd19501">
    <property type="entry name" value="RecA-like_FtsH"/>
    <property type="match status" value="1"/>
</dbReference>
<dbReference type="SUPFAM" id="SSF52540">
    <property type="entry name" value="P-loop containing nucleoside triphosphate hydrolases"/>
    <property type="match status" value="2"/>
</dbReference>
<evidence type="ECO:0008006" key="23">
    <source>
        <dbReference type="Google" id="ProtNLM"/>
    </source>
</evidence>
<dbReference type="Gene3D" id="1.20.58.760">
    <property type="entry name" value="Peptidase M41"/>
    <property type="match status" value="1"/>
</dbReference>
<dbReference type="PROSITE" id="PS00674">
    <property type="entry name" value="AAA"/>
    <property type="match status" value="1"/>
</dbReference>
<keyword evidence="13 18" id="KW-1133">Transmembrane helix</keyword>
<dbReference type="SUPFAM" id="SSF90123">
    <property type="entry name" value="ABC transporter transmembrane region"/>
    <property type="match status" value="1"/>
</dbReference>
<dbReference type="InterPro" id="IPR017871">
    <property type="entry name" value="ABC_transporter-like_CS"/>
</dbReference>
<dbReference type="Pfam" id="PF06472">
    <property type="entry name" value="ABC_membrane_2"/>
    <property type="match status" value="1"/>
</dbReference>
<dbReference type="InterPro" id="IPR027417">
    <property type="entry name" value="P-loop_NTPase"/>
</dbReference>
<feature type="domain" description="ABC transmembrane type-1" evidence="20">
    <location>
        <begin position="120"/>
        <end position="403"/>
    </location>
</feature>
<dbReference type="SMART" id="SM00382">
    <property type="entry name" value="AAA"/>
    <property type="match status" value="2"/>
</dbReference>
<dbReference type="Pfam" id="PF17862">
    <property type="entry name" value="AAA_lid_3"/>
    <property type="match status" value="1"/>
</dbReference>
<dbReference type="PROSITE" id="PS50893">
    <property type="entry name" value="ABC_TRANSPORTER_2"/>
    <property type="match status" value="1"/>
</dbReference>
<evidence type="ECO:0000256" key="13">
    <source>
        <dbReference type="ARBA" id="ARBA00022989"/>
    </source>
</evidence>
<comment type="subcellular location">
    <subcellularLocation>
        <location evidence="2">Membrane</location>
    </subcellularLocation>
</comment>
<dbReference type="Gene3D" id="3.40.50.300">
    <property type="entry name" value="P-loop containing nucleotide triphosphate hydrolases"/>
    <property type="match status" value="2"/>
</dbReference>
<dbReference type="Pfam" id="PF00005">
    <property type="entry name" value="ABC_tran"/>
    <property type="match status" value="1"/>
</dbReference>